<dbReference type="Gene3D" id="2.60.40.10">
    <property type="entry name" value="Immunoglobulins"/>
    <property type="match status" value="1"/>
</dbReference>
<dbReference type="EC" id="3.2.1.23" evidence="3"/>
<evidence type="ECO:0000256" key="3">
    <source>
        <dbReference type="ARBA" id="ARBA00012756"/>
    </source>
</evidence>
<dbReference type="Gene3D" id="2.60.120.260">
    <property type="entry name" value="Galactose-binding domain-like"/>
    <property type="match status" value="1"/>
</dbReference>
<comment type="similarity">
    <text evidence="2">Belongs to the glycosyl hydrolase 2 family.</text>
</comment>
<dbReference type="InterPro" id="IPR006102">
    <property type="entry name" value="Ig-like_GH2"/>
</dbReference>
<evidence type="ECO:0000256" key="2">
    <source>
        <dbReference type="ARBA" id="ARBA00007401"/>
    </source>
</evidence>
<accession>A0AAP2Z020</accession>
<sequence>MDNNSHDGSQREVSFGRRTLLSAVSGVALGAALPVGTVTADDDSDDATVGPLTPQPATAGDGDVRSLNGTWEFTLSSSIDDQRTEWREEEVPGQWGYDDGGPDEWYPPEGQLGWYRRELEAPEGDGERLILRFDAVYSEAWVYLNGAEVGHHVGGYTPFEIDVTDHIEEGTNVLSVGVSQASASDDMAWGNVTGGIPRDVTLVSVPEVHVADYDVRTHLEGASATVDVETRVENASGAAVDATLDVTLSDPSGETVATAERSLSSLTGDSWEPSTTLEVTDPQTWNPEDPQLYTLELDLRTGDSTERVTQRVGIREIEVAGNELLLNGEAVTLRGVNWEEIHLPEHGHAVPPELTREDARRLKEANVNYVRTAHHPTSEPFLDACDELGLVVELEAPHTFVGRGRELHPEVAVSQTVETVERDKNRTSVCIWSIANESEWYDAFETAGQLTKEIDPTRPTKFSYDNYDPEDPWNDVFDLRSQHYPELRSGSTIDEYDDIDEPIMFGEYAHTYNYNGRELATDPGLRDQWGIPMERIWALCRAGDSVAGAAIWAGGDHLERWGEYRWGLLDRYRRPRPEYWHVKKVYSSVQVVETEWLGNGNALRLTLENQYEFVDLADRSIEFEGARSSGNRPIEAAPGERVTLTVPVADDRLELTVTHPRGHTVEHAVFTADSPESGNDLAPTGTALETDEETVWTTEGAQLSVDRNTGSVEILPEDGQEPPVVVGGPELALSPTESEASWDGPTIDHRPDDRTVTDVRVVENGETVAIDVEYAVATGTFVLRPLDGGVEVEYEFMLEEALDVREAGVALPVRDDLTTLSWRRESQWSTYPEDHIGRTEGTAVAFPSGTRPDHEDIRLYSDRPWKDDATSRGSNDFRGTKRNVYTAALVDDDGTGVHVHSDGDHHVRTQVRSESVDLIALDRSLSGTNPFDWMNRQPVLGEEPTIEAGETVSGSATFEISGSD</sequence>
<dbReference type="GO" id="GO:0009341">
    <property type="term" value="C:beta-galactosidase complex"/>
    <property type="evidence" value="ECO:0007669"/>
    <property type="project" value="TreeGrafter"/>
</dbReference>
<feature type="domain" description="Glycosyl hydrolases family 2 sugar binding" evidence="9">
    <location>
        <begin position="111"/>
        <end position="206"/>
    </location>
</feature>
<feature type="domain" description="Glycoside hydrolase family 2 immunoglobulin-like beta-sandwich" evidence="7">
    <location>
        <begin position="208"/>
        <end position="315"/>
    </location>
</feature>
<dbReference type="PRINTS" id="PR00132">
    <property type="entry name" value="GLHYDRLASE2"/>
</dbReference>
<evidence type="ECO:0000313" key="10">
    <source>
        <dbReference type="EMBL" id="MCU4742440.1"/>
    </source>
</evidence>
<evidence type="ECO:0000259" key="7">
    <source>
        <dbReference type="Pfam" id="PF00703"/>
    </source>
</evidence>
<evidence type="ECO:0000256" key="5">
    <source>
        <dbReference type="ARBA" id="ARBA00023295"/>
    </source>
</evidence>
<dbReference type="Pfam" id="PF02836">
    <property type="entry name" value="Glyco_hydro_2_C"/>
    <property type="match status" value="1"/>
</dbReference>
<comment type="caution">
    <text evidence="10">The sequence shown here is derived from an EMBL/GenBank/DDBJ whole genome shotgun (WGS) entry which is preliminary data.</text>
</comment>
<keyword evidence="4" id="KW-0378">Hydrolase</keyword>
<dbReference type="PROSITE" id="PS51318">
    <property type="entry name" value="TAT"/>
    <property type="match status" value="1"/>
</dbReference>
<feature type="domain" description="Glycoside hydrolase family 2 catalytic" evidence="8">
    <location>
        <begin position="317"/>
        <end position="590"/>
    </location>
</feature>
<proteinExistence type="inferred from homology"/>
<dbReference type="Gene3D" id="3.20.20.80">
    <property type="entry name" value="Glycosidases"/>
    <property type="match status" value="1"/>
</dbReference>
<dbReference type="RefSeq" id="WP_338004262.1">
    <property type="nucleotide sequence ID" value="NZ_JAOPKA010000008.1"/>
</dbReference>
<gene>
    <name evidence="10" type="ORF">OB960_13650</name>
</gene>
<dbReference type="SUPFAM" id="SSF49303">
    <property type="entry name" value="beta-Galactosidase/glucuronidase domain"/>
    <property type="match status" value="1"/>
</dbReference>
<dbReference type="AlphaFoldDB" id="A0AAP2Z020"/>
<comment type="catalytic activity">
    <reaction evidence="1">
        <text>Hydrolysis of terminal non-reducing beta-D-galactose residues in beta-D-galactosides.</text>
        <dbReference type="EC" id="3.2.1.23"/>
    </reaction>
</comment>
<evidence type="ECO:0000256" key="4">
    <source>
        <dbReference type="ARBA" id="ARBA00022801"/>
    </source>
</evidence>
<dbReference type="PANTHER" id="PTHR46323:SF2">
    <property type="entry name" value="BETA-GALACTOSIDASE"/>
    <property type="match status" value="1"/>
</dbReference>
<name>A0AAP2Z020_9EURY</name>
<dbReference type="InterPro" id="IPR006103">
    <property type="entry name" value="Glyco_hydro_2_cat"/>
</dbReference>
<evidence type="ECO:0000259" key="9">
    <source>
        <dbReference type="Pfam" id="PF02837"/>
    </source>
</evidence>
<dbReference type="SUPFAM" id="SSF49785">
    <property type="entry name" value="Galactose-binding domain-like"/>
    <property type="match status" value="1"/>
</dbReference>
<dbReference type="Pfam" id="PF00703">
    <property type="entry name" value="Glyco_hydro_2"/>
    <property type="match status" value="1"/>
</dbReference>
<dbReference type="InterPro" id="IPR006311">
    <property type="entry name" value="TAT_signal"/>
</dbReference>
<dbReference type="InterPro" id="IPR006104">
    <property type="entry name" value="Glyco_hydro_2_N"/>
</dbReference>
<organism evidence="10 11">
    <name type="scientific">Natronoglomus mannanivorans</name>
    <dbReference type="NCBI Taxonomy" id="2979990"/>
    <lineage>
        <taxon>Archaea</taxon>
        <taxon>Methanobacteriati</taxon>
        <taxon>Methanobacteriota</taxon>
        <taxon>Stenosarchaea group</taxon>
        <taxon>Halobacteria</taxon>
        <taxon>Halobacteriales</taxon>
        <taxon>Natrialbaceae</taxon>
        <taxon>Natronoglomus</taxon>
    </lineage>
</organism>
<evidence type="ECO:0000313" key="11">
    <source>
        <dbReference type="Proteomes" id="UP001321018"/>
    </source>
</evidence>
<evidence type="ECO:0000259" key="8">
    <source>
        <dbReference type="Pfam" id="PF02836"/>
    </source>
</evidence>
<dbReference type="PANTHER" id="PTHR46323">
    <property type="entry name" value="BETA-GALACTOSIDASE"/>
    <property type="match status" value="1"/>
</dbReference>
<reference evidence="10" key="1">
    <citation type="submission" date="2022-09" db="EMBL/GenBank/DDBJ databases">
        <title>Enrichment on poylsaccharides allowed isolation of novel metabolic and taxonomic groups of Haloarchaea.</title>
        <authorList>
            <person name="Sorokin D.Y."/>
            <person name="Elcheninov A.G."/>
            <person name="Khizhniak T.V."/>
            <person name="Kolganova T.V."/>
            <person name="Kublanov I.V."/>
        </authorList>
    </citation>
    <scope>NUCLEOTIDE SEQUENCE</scope>
    <source>
        <strain evidence="10">AArc-xg1-1</strain>
    </source>
</reference>
<protein>
    <recommendedName>
        <fullName evidence="3">beta-galactosidase</fullName>
        <ecNumber evidence="3">3.2.1.23</ecNumber>
    </recommendedName>
</protein>
<feature type="region of interest" description="Disordered" evidence="6">
    <location>
        <begin position="37"/>
        <end position="66"/>
    </location>
</feature>
<dbReference type="InterPro" id="IPR050347">
    <property type="entry name" value="Bact_Beta-galactosidase"/>
</dbReference>
<dbReference type="InterPro" id="IPR036156">
    <property type="entry name" value="Beta-gal/glucu_dom_sf"/>
</dbReference>
<dbReference type="EMBL" id="JAOPKA010000008">
    <property type="protein sequence ID" value="MCU4742440.1"/>
    <property type="molecule type" value="Genomic_DNA"/>
</dbReference>
<dbReference type="Proteomes" id="UP001321018">
    <property type="component" value="Unassembled WGS sequence"/>
</dbReference>
<evidence type="ECO:0000256" key="1">
    <source>
        <dbReference type="ARBA" id="ARBA00001412"/>
    </source>
</evidence>
<dbReference type="InterPro" id="IPR017853">
    <property type="entry name" value="GH"/>
</dbReference>
<dbReference type="SUPFAM" id="SSF51445">
    <property type="entry name" value="(Trans)glycosidases"/>
    <property type="match status" value="1"/>
</dbReference>
<keyword evidence="5" id="KW-0326">Glycosidase</keyword>
<dbReference type="InterPro" id="IPR006101">
    <property type="entry name" value="Glyco_hydro_2"/>
</dbReference>
<dbReference type="GO" id="GO:0005990">
    <property type="term" value="P:lactose catabolic process"/>
    <property type="evidence" value="ECO:0007669"/>
    <property type="project" value="TreeGrafter"/>
</dbReference>
<dbReference type="InterPro" id="IPR013783">
    <property type="entry name" value="Ig-like_fold"/>
</dbReference>
<dbReference type="InterPro" id="IPR008979">
    <property type="entry name" value="Galactose-bd-like_sf"/>
</dbReference>
<dbReference type="GO" id="GO:0004565">
    <property type="term" value="F:beta-galactosidase activity"/>
    <property type="evidence" value="ECO:0007669"/>
    <property type="project" value="UniProtKB-EC"/>
</dbReference>
<dbReference type="Pfam" id="PF02837">
    <property type="entry name" value="Glyco_hydro_2_N"/>
    <property type="match status" value="1"/>
</dbReference>
<evidence type="ECO:0000256" key="6">
    <source>
        <dbReference type="SAM" id="MobiDB-lite"/>
    </source>
</evidence>